<evidence type="ECO:0000256" key="1">
    <source>
        <dbReference type="ARBA" id="ARBA00004651"/>
    </source>
</evidence>
<dbReference type="CDD" id="cd06173">
    <property type="entry name" value="MFS_MefA_like"/>
    <property type="match status" value="1"/>
</dbReference>
<organism evidence="7 8">
    <name type="scientific">Tenggerimyces flavus</name>
    <dbReference type="NCBI Taxonomy" id="1708749"/>
    <lineage>
        <taxon>Bacteria</taxon>
        <taxon>Bacillati</taxon>
        <taxon>Actinomycetota</taxon>
        <taxon>Actinomycetes</taxon>
        <taxon>Propionibacteriales</taxon>
        <taxon>Nocardioidaceae</taxon>
        <taxon>Tenggerimyces</taxon>
    </lineage>
</organism>
<evidence type="ECO:0000256" key="5">
    <source>
        <dbReference type="ARBA" id="ARBA00023136"/>
    </source>
</evidence>
<feature type="transmembrane region" description="Helical" evidence="6">
    <location>
        <begin position="215"/>
        <end position="241"/>
    </location>
</feature>
<feature type="transmembrane region" description="Helical" evidence="6">
    <location>
        <begin position="368"/>
        <end position="387"/>
    </location>
</feature>
<gene>
    <name evidence="7" type="ORF">ACFOUW_05990</name>
</gene>
<comment type="caution">
    <text evidence="7">The sequence shown here is derived from an EMBL/GenBank/DDBJ whole genome shotgun (WGS) entry which is preliminary data.</text>
</comment>
<name>A0ABV7Y7M1_9ACTN</name>
<protein>
    <submittedName>
        <fullName evidence="7">MFS transporter</fullName>
    </submittedName>
</protein>
<keyword evidence="8" id="KW-1185">Reference proteome</keyword>
<feature type="transmembrane region" description="Helical" evidence="6">
    <location>
        <begin position="341"/>
        <end position="362"/>
    </location>
</feature>
<reference evidence="8" key="1">
    <citation type="journal article" date="2019" name="Int. J. Syst. Evol. Microbiol.">
        <title>The Global Catalogue of Microorganisms (GCM) 10K type strain sequencing project: providing services to taxonomists for standard genome sequencing and annotation.</title>
        <authorList>
            <consortium name="The Broad Institute Genomics Platform"/>
            <consortium name="The Broad Institute Genome Sequencing Center for Infectious Disease"/>
            <person name="Wu L."/>
            <person name="Ma J."/>
        </authorList>
    </citation>
    <scope>NUCLEOTIDE SEQUENCE [LARGE SCALE GENOMIC DNA]</scope>
    <source>
        <strain evidence="8">CGMCC 4.7241</strain>
    </source>
</reference>
<dbReference type="Gene3D" id="1.20.1250.20">
    <property type="entry name" value="MFS general substrate transporter like domains"/>
    <property type="match status" value="1"/>
</dbReference>
<accession>A0ABV7Y7M1</accession>
<dbReference type="InterPro" id="IPR036259">
    <property type="entry name" value="MFS_trans_sf"/>
</dbReference>
<feature type="transmembrane region" description="Helical" evidence="6">
    <location>
        <begin position="156"/>
        <end position="184"/>
    </location>
</feature>
<proteinExistence type="predicted"/>
<dbReference type="Proteomes" id="UP001595699">
    <property type="component" value="Unassembled WGS sequence"/>
</dbReference>
<evidence type="ECO:0000256" key="4">
    <source>
        <dbReference type="ARBA" id="ARBA00022989"/>
    </source>
</evidence>
<evidence type="ECO:0000313" key="7">
    <source>
        <dbReference type="EMBL" id="MFC3760379.1"/>
    </source>
</evidence>
<dbReference type="PANTHER" id="PTHR23513:SF11">
    <property type="entry name" value="STAPHYLOFERRIN A TRANSPORTER"/>
    <property type="match status" value="1"/>
</dbReference>
<feature type="transmembrane region" description="Helical" evidence="6">
    <location>
        <begin position="305"/>
        <end position="329"/>
    </location>
</feature>
<evidence type="ECO:0000256" key="3">
    <source>
        <dbReference type="ARBA" id="ARBA00022692"/>
    </source>
</evidence>
<evidence type="ECO:0000313" key="8">
    <source>
        <dbReference type="Proteomes" id="UP001595699"/>
    </source>
</evidence>
<keyword evidence="2" id="KW-1003">Cell membrane</keyword>
<keyword evidence="3 6" id="KW-0812">Transmembrane</keyword>
<evidence type="ECO:0000256" key="2">
    <source>
        <dbReference type="ARBA" id="ARBA00022475"/>
    </source>
</evidence>
<feature type="transmembrane region" description="Helical" evidence="6">
    <location>
        <begin position="37"/>
        <end position="61"/>
    </location>
</feature>
<keyword evidence="4 6" id="KW-1133">Transmembrane helix</keyword>
<dbReference type="InterPro" id="IPR011701">
    <property type="entry name" value="MFS"/>
</dbReference>
<sequence length="397" mass="40398">MSSRLLRGGFLAWLGAATISAIGDGIFYFALSWTASGLGAGVVTAVMVAGLVPPLLLTLVGGVSADRWGLRRTIIASDIAMCLLLAGYLLLAHFVPVSAAVLVGLSVCGGIVGSFRRPANNAFPRLFFPESGVARAMSLTGSAMEIARMAGPPLGAVVVAISFSGAMLADLASFVGVLVVLLVVRPPYEPPRTVGGSASLELRAGLRAVRSVPGVVAMLCAVGIVAGSVIPMLGLAVPLLARSRGWTVGDAGLMEAFWIVGALAVSLVVAKVGTYRRPVVLLVAGPLLAAAGVVIAALVPEPYLAFAGTAVMGVGTALFTSHLFPLYLLRTPPDMLARFQSVLIVVQMLTMLLGDLLLGTLAAQLSPATAMLAAAALCALAGAPILLSRALRLGLAT</sequence>
<comment type="subcellular location">
    <subcellularLocation>
        <location evidence="1">Cell membrane</location>
        <topology evidence="1">Multi-pass membrane protein</topology>
    </subcellularLocation>
</comment>
<dbReference type="SUPFAM" id="SSF103473">
    <property type="entry name" value="MFS general substrate transporter"/>
    <property type="match status" value="1"/>
</dbReference>
<feature type="transmembrane region" description="Helical" evidence="6">
    <location>
        <begin position="12"/>
        <end position="31"/>
    </location>
</feature>
<feature type="transmembrane region" description="Helical" evidence="6">
    <location>
        <begin position="253"/>
        <end position="272"/>
    </location>
</feature>
<evidence type="ECO:0000256" key="6">
    <source>
        <dbReference type="SAM" id="Phobius"/>
    </source>
</evidence>
<feature type="transmembrane region" description="Helical" evidence="6">
    <location>
        <begin position="279"/>
        <end position="299"/>
    </location>
</feature>
<keyword evidence="5 6" id="KW-0472">Membrane</keyword>
<dbReference type="PANTHER" id="PTHR23513">
    <property type="entry name" value="INTEGRAL MEMBRANE EFFLUX PROTEIN-RELATED"/>
    <property type="match status" value="1"/>
</dbReference>
<dbReference type="Pfam" id="PF07690">
    <property type="entry name" value="MFS_1"/>
    <property type="match status" value="1"/>
</dbReference>
<dbReference type="EMBL" id="JBHRZH010000005">
    <property type="protein sequence ID" value="MFC3760379.1"/>
    <property type="molecule type" value="Genomic_DNA"/>
</dbReference>
<dbReference type="RefSeq" id="WP_205122571.1">
    <property type="nucleotide sequence ID" value="NZ_JAFBCM010000001.1"/>
</dbReference>